<organism evidence="3 4">
    <name type="scientific">Dyadobacter soli</name>
    <dbReference type="NCBI Taxonomy" id="659014"/>
    <lineage>
        <taxon>Bacteria</taxon>
        <taxon>Pseudomonadati</taxon>
        <taxon>Bacteroidota</taxon>
        <taxon>Cytophagia</taxon>
        <taxon>Cytophagales</taxon>
        <taxon>Spirosomataceae</taxon>
        <taxon>Dyadobacter</taxon>
    </lineage>
</organism>
<dbReference type="AlphaFoldDB" id="A0A1G7M5M4"/>
<dbReference type="Gene3D" id="3.40.50.12370">
    <property type="match status" value="1"/>
</dbReference>
<dbReference type="InterPro" id="IPR006016">
    <property type="entry name" value="UspA"/>
</dbReference>
<sequence>MKNIRLVIDAGHLNTDHIQFACYIASLTQSRLTAIFMQNAPYRQIPEMKIAFGAPFTETITLKDLPDFKESQQLLQENQATFRAICERQGVHASVHENPCEPLEQILAESRFADLMIVGSDLSFEGSDEKKPSPFLQDVLCAIECPVIIAPATFEGVEQIVFAYDGNAAAAHAIKQFSYLLPELEDTRLTIVQVVGGGEPDEANSGKLARLISSHYSNAHFEKLHGRPGPELYAYLMNKKKTLVVMGSYGRGAFSNLLTPSTADALIRSLNLPLFIAHP</sequence>
<evidence type="ECO:0000259" key="2">
    <source>
        <dbReference type="Pfam" id="PF00582"/>
    </source>
</evidence>
<evidence type="ECO:0000313" key="3">
    <source>
        <dbReference type="EMBL" id="SDF57062.1"/>
    </source>
</evidence>
<protein>
    <submittedName>
        <fullName evidence="3">Nucleotide-binding universal stress protein, UspA family</fullName>
    </submittedName>
</protein>
<evidence type="ECO:0000256" key="1">
    <source>
        <dbReference type="ARBA" id="ARBA00008791"/>
    </source>
</evidence>
<gene>
    <name evidence="3" type="ORF">SAMN04487996_111169</name>
</gene>
<dbReference type="Pfam" id="PF00582">
    <property type="entry name" value="Usp"/>
    <property type="match status" value="1"/>
</dbReference>
<dbReference type="PRINTS" id="PR01438">
    <property type="entry name" value="UNVRSLSTRESS"/>
</dbReference>
<dbReference type="SUPFAM" id="SSF52402">
    <property type="entry name" value="Adenine nucleotide alpha hydrolases-like"/>
    <property type="match status" value="2"/>
</dbReference>
<dbReference type="STRING" id="659014.SAMN04487996_111169"/>
<dbReference type="CDD" id="cd00293">
    <property type="entry name" value="USP-like"/>
    <property type="match status" value="1"/>
</dbReference>
<dbReference type="Proteomes" id="UP000198748">
    <property type="component" value="Unassembled WGS sequence"/>
</dbReference>
<evidence type="ECO:0000313" key="4">
    <source>
        <dbReference type="Proteomes" id="UP000198748"/>
    </source>
</evidence>
<dbReference type="OrthoDB" id="641005at2"/>
<name>A0A1G7M5M4_9BACT</name>
<accession>A0A1G7M5M4</accession>
<proteinExistence type="inferred from homology"/>
<comment type="similarity">
    <text evidence="1">Belongs to the universal stress protein A family.</text>
</comment>
<dbReference type="InterPro" id="IPR006015">
    <property type="entry name" value="Universal_stress_UspA"/>
</dbReference>
<reference evidence="4" key="1">
    <citation type="submission" date="2016-10" db="EMBL/GenBank/DDBJ databases">
        <authorList>
            <person name="Varghese N."/>
            <person name="Submissions S."/>
        </authorList>
    </citation>
    <scope>NUCLEOTIDE SEQUENCE [LARGE SCALE GENOMIC DNA]</scope>
    <source>
        <strain evidence="4">DSM 25329</strain>
    </source>
</reference>
<keyword evidence="4" id="KW-1185">Reference proteome</keyword>
<dbReference type="EMBL" id="FNAN01000011">
    <property type="protein sequence ID" value="SDF57062.1"/>
    <property type="molecule type" value="Genomic_DNA"/>
</dbReference>
<feature type="domain" description="UspA" evidence="2">
    <location>
        <begin position="160"/>
        <end position="276"/>
    </location>
</feature>
<dbReference type="RefSeq" id="WP_090153479.1">
    <property type="nucleotide sequence ID" value="NZ_FNAN01000011.1"/>
</dbReference>